<evidence type="ECO:0000313" key="2">
    <source>
        <dbReference type="Proteomes" id="UP001501266"/>
    </source>
</evidence>
<gene>
    <name evidence="1" type="ORF">GCM10009640_01760</name>
</gene>
<protein>
    <submittedName>
        <fullName evidence="1">Uncharacterized protein</fullName>
    </submittedName>
</protein>
<comment type="caution">
    <text evidence="1">The sequence shown here is derived from an EMBL/GenBank/DDBJ whole genome shotgun (WGS) entry which is preliminary data.</text>
</comment>
<evidence type="ECO:0000313" key="1">
    <source>
        <dbReference type="EMBL" id="GAA1417503.1"/>
    </source>
</evidence>
<organism evidence="1 2">
    <name type="scientific">Agrococcus citreus</name>
    <dbReference type="NCBI Taxonomy" id="84643"/>
    <lineage>
        <taxon>Bacteria</taxon>
        <taxon>Bacillati</taxon>
        <taxon>Actinomycetota</taxon>
        <taxon>Actinomycetes</taxon>
        <taxon>Micrococcales</taxon>
        <taxon>Microbacteriaceae</taxon>
        <taxon>Agrococcus</taxon>
    </lineage>
</organism>
<keyword evidence="2" id="KW-1185">Reference proteome</keyword>
<reference evidence="1 2" key="1">
    <citation type="journal article" date="2019" name="Int. J. Syst. Evol. Microbiol.">
        <title>The Global Catalogue of Microorganisms (GCM) 10K type strain sequencing project: providing services to taxonomists for standard genome sequencing and annotation.</title>
        <authorList>
            <consortium name="The Broad Institute Genomics Platform"/>
            <consortium name="The Broad Institute Genome Sequencing Center for Infectious Disease"/>
            <person name="Wu L."/>
            <person name="Ma J."/>
        </authorList>
    </citation>
    <scope>NUCLEOTIDE SEQUENCE [LARGE SCALE GENOMIC DNA]</scope>
    <source>
        <strain evidence="1 2">JCM 12398</strain>
    </source>
</reference>
<accession>A0ABN1YLS3</accession>
<proteinExistence type="predicted"/>
<dbReference type="EMBL" id="BAAAKK010000001">
    <property type="protein sequence ID" value="GAA1417503.1"/>
    <property type="molecule type" value="Genomic_DNA"/>
</dbReference>
<name>A0ABN1YLS3_9MICO</name>
<dbReference type="Proteomes" id="UP001501266">
    <property type="component" value="Unassembled WGS sequence"/>
</dbReference>
<sequence length="51" mass="5412">MSSAAGAALQPASRAIAAAADTVRRRARDMEVLQFEEGDPRRADATVVRQA</sequence>